<accession>A0AAV4GPQ4</accession>
<evidence type="ECO:0000256" key="1">
    <source>
        <dbReference type="SAM" id="MobiDB-lite"/>
    </source>
</evidence>
<dbReference type="Proteomes" id="UP000762676">
    <property type="component" value="Unassembled WGS sequence"/>
</dbReference>
<keyword evidence="3" id="KW-1185">Reference proteome</keyword>
<feature type="region of interest" description="Disordered" evidence="1">
    <location>
        <begin position="1"/>
        <end position="49"/>
    </location>
</feature>
<dbReference type="EMBL" id="BMAT01005070">
    <property type="protein sequence ID" value="GFR87160.1"/>
    <property type="molecule type" value="Genomic_DNA"/>
</dbReference>
<feature type="compositionally biased region" description="Polar residues" evidence="1">
    <location>
        <begin position="1"/>
        <end position="22"/>
    </location>
</feature>
<dbReference type="Pfam" id="PF13911">
    <property type="entry name" value="AhpC-TSA_2"/>
    <property type="match status" value="1"/>
</dbReference>
<dbReference type="PANTHER" id="PTHR28630:SF3">
    <property type="entry name" value="PEROXIREDOXIN-LIKE 2C"/>
    <property type="match status" value="1"/>
</dbReference>
<evidence type="ECO:0000313" key="2">
    <source>
        <dbReference type="EMBL" id="GFR87160.1"/>
    </source>
</evidence>
<feature type="compositionally biased region" description="Polar residues" evidence="1">
    <location>
        <begin position="36"/>
        <end position="46"/>
    </location>
</feature>
<name>A0AAV4GPQ4_9GAST</name>
<proteinExistence type="predicted"/>
<dbReference type="AlphaFoldDB" id="A0AAV4GPQ4"/>
<dbReference type="Gene3D" id="3.40.30.10">
    <property type="entry name" value="Glutaredoxin"/>
    <property type="match status" value="1"/>
</dbReference>
<evidence type="ECO:0000313" key="3">
    <source>
        <dbReference type="Proteomes" id="UP000762676"/>
    </source>
</evidence>
<dbReference type="InterPro" id="IPR032801">
    <property type="entry name" value="PXL2A/B/C"/>
</dbReference>
<reference evidence="2 3" key="1">
    <citation type="journal article" date="2021" name="Elife">
        <title>Chloroplast acquisition without the gene transfer in kleptoplastic sea slugs, Plakobranchus ocellatus.</title>
        <authorList>
            <person name="Maeda T."/>
            <person name="Takahashi S."/>
            <person name="Yoshida T."/>
            <person name="Shimamura S."/>
            <person name="Takaki Y."/>
            <person name="Nagai Y."/>
            <person name="Toyoda A."/>
            <person name="Suzuki Y."/>
            <person name="Arimoto A."/>
            <person name="Ishii H."/>
            <person name="Satoh N."/>
            <person name="Nishiyama T."/>
            <person name="Hasebe M."/>
            <person name="Maruyama T."/>
            <person name="Minagawa J."/>
            <person name="Obokata J."/>
            <person name="Shigenobu S."/>
        </authorList>
    </citation>
    <scope>NUCLEOTIDE SEQUENCE [LARGE SCALE GENOMIC DNA]</scope>
</reference>
<sequence>MTSDQLSAQITPQDITNGTGKQITDDPFAATDGKSENINGVCSPNMSRGERPEADINWPKLETLFVYDEMGNKIKFSDVYRRQKTLIILVRHFLDFITKEYCEDISIIPLEYLQNAEVRLVIIGPAPHRFIKQFRQLTGLNHTLYVDPDREIYKALGCTEKLVACSLESK</sequence>
<gene>
    <name evidence="2" type="ORF">ElyMa_002486700</name>
</gene>
<organism evidence="2 3">
    <name type="scientific">Elysia marginata</name>
    <dbReference type="NCBI Taxonomy" id="1093978"/>
    <lineage>
        <taxon>Eukaryota</taxon>
        <taxon>Metazoa</taxon>
        <taxon>Spiralia</taxon>
        <taxon>Lophotrochozoa</taxon>
        <taxon>Mollusca</taxon>
        <taxon>Gastropoda</taxon>
        <taxon>Heterobranchia</taxon>
        <taxon>Euthyneura</taxon>
        <taxon>Panpulmonata</taxon>
        <taxon>Sacoglossa</taxon>
        <taxon>Placobranchoidea</taxon>
        <taxon>Plakobranchidae</taxon>
        <taxon>Elysia</taxon>
    </lineage>
</organism>
<dbReference type="PANTHER" id="PTHR28630">
    <property type="match status" value="1"/>
</dbReference>
<protein>
    <submittedName>
        <fullName evidence="2">Thioredoxin-like protein AAED1</fullName>
    </submittedName>
</protein>
<comment type="caution">
    <text evidence="2">The sequence shown here is derived from an EMBL/GenBank/DDBJ whole genome shotgun (WGS) entry which is preliminary data.</text>
</comment>